<dbReference type="Proteomes" id="UP001244011">
    <property type="component" value="Unassembled WGS sequence"/>
</dbReference>
<dbReference type="GeneID" id="85311723"/>
<dbReference type="GO" id="GO:0008168">
    <property type="term" value="F:methyltransferase activity"/>
    <property type="evidence" value="ECO:0007669"/>
    <property type="project" value="UniProtKB-KW"/>
</dbReference>
<keyword evidence="3" id="KW-0489">Methyltransferase</keyword>
<dbReference type="SUPFAM" id="SSF53335">
    <property type="entry name" value="S-adenosyl-L-methionine-dependent methyltransferases"/>
    <property type="match status" value="1"/>
</dbReference>
<dbReference type="InterPro" id="IPR029063">
    <property type="entry name" value="SAM-dependent_MTases_sf"/>
</dbReference>
<evidence type="ECO:0000313" key="3">
    <source>
        <dbReference type="EMBL" id="KAK1765319.1"/>
    </source>
</evidence>
<dbReference type="AlphaFoldDB" id="A0AAJ0BYA9"/>
<feature type="compositionally biased region" description="Basic and acidic residues" evidence="2">
    <location>
        <begin position="1"/>
        <end position="16"/>
    </location>
</feature>
<keyword evidence="4" id="KW-1185">Reference proteome</keyword>
<organism evidence="3 4">
    <name type="scientific">Phialemonium atrogriseum</name>
    <dbReference type="NCBI Taxonomy" id="1093897"/>
    <lineage>
        <taxon>Eukaryota</taxon>
        <taxon>Fungi</taxon>
        <taxon>Dikarya</taxon>
        <taxon>Ascomycota</taxon>
        <taxon>Pezizomycotina</taxon>
        <taxon>Sordariomycetes</taxon>
        <taxon>Sordariomycetidae</taxon>
        <taxon>Cephalothecales</taxon>
        <taxon>Cephalothecaceae</taxon>
        <taxon>Phialemonium</taxon>
    </lineage>
</organism>
<gene>
    <name evidence="3" type="ORF">QBC33DRAFT_545130</name>
</gene>
<evidence type="ECO:0000256" key="1">
    <source>
        <dbReference type="ARBA" id="ARBA00038158"/>
    </source>
</evidence>
<feature type="region of interest" description="Disordered" evidence="2">
    <location>
        <begin position="1"/>
        <end position="50"/>
    </location>
</feature>
<dbReference type="Gene3D" id="3.40.50.150">
    <property type="entry name" value="Vaccinia Virus protein VP39"/>
    <property type="match status" value="1"/>
</dbReference>
<dbReference type="PANTHER" id="PTHR43591">
    <property type="entry name" value="METHYLTRANSFERASE"/>
    <property type="match status" value="1"/>
</dbReference>
<sequence>MPEEKPAEQAAIRERPTPLSPGADPAQAGAAGAPPAGSEPTSVGILPAGHWTRAAQDDRADNDDDAESALGSDIASATTSIASTILQYRKIHGRTYHSEIGNAQYWASNDEPQNESMDINHHALTLACGGKLFLAPLDKDKIKKAIDIGTGTGIWAIDFADAFPGAEVIGTDISPIQPTWVPPNLSFEIEDCTHDWTFPPDSVDYIHMRWLVGSIPDWPALLAQAFKCCRPGGWVESFETSSLIESDNGTVTEASAMGQWGKFYIEGGKKLGNTFTVVEDGTQRKAMEEAGFVDIEEFNFKTPLGGWPRDPHMKELGQYGKLVLESDIEGYVLFMANTLGWTRTEIQVYIAHLRREIRSGKYQPYYRQKVVWGRKPA</sequence>
<name>A0AAJ0BYA9_9PEZI</name>
<dbReference type="CDD" id="cd02440">
    <property type="entry name" value="AdoMet_MTases"/>
    <property type="match status" value="1"/>
</dbReference>
<feature type="compositionally biased region" description="Low complexity" evidence="2">
    <location>
        <begin position="21"/>
        <end position="36"/>
    </location>
</feature>
<protein>
    <submittedName>
        <fullName evidence="3">S-adenosyl-L-methionine-dependent methyltransferase</fullName>
    </submittedName>
</protein>
<dbReference type="RefSeq" id="XP_060281532.1">
    <property type="nucleotide sequence ID" value="XM_060428536.1"/>
</dbReference>
<reference evidence="3" key="1">
    <citation type="submission" date="2023-06" db="EMBL/GenBank/DDBJ databases">
        <title>Genome-scale phylogeny and comparative genomics of the fungal order Sordariales.</title>
        <authorList>
            <consortium name="Lawrence Berkeley National Laboratory"/>
            <person name="Hensen N."/>
            <person name="Bonometti L."/>
            <person name="Westerberg I."/>
            <person name="Brannstrom I.O."/>
            <person name="Guillou S."/>
            <person name="Cros-Aarteil S."/>
            <person name="Calhoun S."/>
            <person name="Haridas S."/>
            <person name="Kuo A."/>
            <person name="Mondo S."/>
            <person name="Pangilinan J."/>
            <person name="Riley R."/>
            <person name="Labutti K."/>
            <person name="Andreopoulos B."/>
            <person name="Lipzen A."/>
            <person name="Chen C."/>
            <person name="Yanf M."/>
            <person name="Daum C."/>
            <person name="Ng V."/>
            <person name="Clum A."/>
            <person name="Steindorff A."/>
            <person name="Ohm R."/>
            <person name="Martin F."/>
            <person name="Silar P."/>
            <person name="Natvig D."/>
            <person name="Lalanne C."/>
            <person name="Gautier V."/>
            <person name="Ament-Velasquez S.L."/>
            <person name="Kruys A."/>
            <person name="Hutchinson M.I."/>
            <person name="Powell A.J."/>
            <person name="Barry K."/>
            <person name="Miller A.N."/>
            <person name="Grigoriev I.V."/>
            <person name="Debuchy R."/>
            <person name="Gladieux P."/>
            <person name="Thoren M.H."/>
            <person name="Johannesson H."/>
        </authorList>
    </citation>
    <scope>NUCLEOTIDE SEQUENCE</scope>
    <source>
        <strain evidence="3">8032-3</strain>
    </source>
</reference>
<dbReference type="GO" id="GO:0032259">
    <property type="term" value="P:methylation"/>
    <property type="evidence" value="ECO:0007669"/>
    <property type="project" value="UniProtKB-KW"/>
</dbReference>
<evidence type="ECO:0000313" key="4">
    <source>
        <dbReference type="Proteomes" id="UP001244011"/>
    </source>
</evidence>
<dbReference type="Pfam" id="PF13489">
    <property type="entry name" value="Methyltransf_23"/>
    <property type="match status" value="1"/>
</dbReference>
<evidence type="ECO:0000256" key="2">
    <source>
        <dbReference type="SAM" id="MobiDB-lite"/>
    </source>
</evidence>
<keyword evidence="3" id="KW-0808">Transferase</keyword>
<dbReference type="PANTHER" id="PTHR43591:SF10">
    <property type="entry name" value="ABC TRANSMEMBRANE TYPE-1 DOMAIN-CONTAINING PROTEIN-RELATED"/>
    <property type="match status" value="1"/>
</dbReference>
<proteinExistence type="inferred from homology"/>
<accession>A0AAJ0BYA9</accession>
<comment type="similarity">
    <text evidence="1">Belongs to the methyltransferase superfamily. LaeA methyltransferase family.</text>
</comment>
<dbReference type="EMBL" id="MU839016">
    <property type="protein sequence ID" value="KAK1765319.1"/>
    <property type="molecule type" value="Genomic_DNA"/>
</dbReference>
<comment type="caution">
    <text evidence="3">The sequence shown here is derived from an EMBL/GenBank/DDBJ whole genome shotgun (WGS) entry which is preliminary data.</text>
</comment>